<evidence type="ECO:0000313" key="4">
    <source>
        <dbReference type="Ensembl" id="ENSCPGP00000014371.1"/>
    </source>
</evidence>
<feature type="region of interest" description="Disordered" evidence="3">
    <location>
        <begin position="118"/>
        <end position="144"/>
    </location>
</feature>
<dbReference type="Ensembl" id="ENSCPGT00000015756.1">
    <property type="protein sequence ID" value="ENSCPGP00000014371.1"/>
    <property type="gene ID" value="ENSCPGG00000010171.1"/>
</dbReference>
<evidence type="ECO:0000313" key="5">
    <source>
        <dbReference type="Proteomes" id="UP000694419"/>
    </source>
</evidence>
<organism evidence="4 5">
    <name type="scientific">Calidris pygmaea</name>
    <name type="common">Spoon-billed sandpiper</name>
    <dbReference type="NCBI Taxonomy" id="425635"/>
    <lineage>
        <taxon>Eukaryota</taxon>
        <taxon>Metazoa</taxon>
        <taxon>Chordata</taxon>
        <taxon>Craniata</taxon>
        <taxon>Vertebrata</taxon>
        <taxon>Euteleostomi</taxon>
        <taxon>Archelosauria</taxon>
        <taxon>Archosauria</taxon>
        <taxon>Dinosauria</taxon>
        <taxon>Saurischia</taxon>
        <taxon>Theropoda</taxon>
        <taxon>Coelurosauria</taxon>
        <taxon>Aves</taxon>
        <taxon>Neognathae</taxon>
        <taxon>Neoaves</taxon>
        <taxon>Charadriiformes</taxon>
        <taxon>Scolopacidae</taxon>
        <taxon>Calidris</taxon>
    </lineage>
</organism>
<evidence type="ECO:0000256" key="2">
    <source>
        <dbReference type="ARBA" id="ARBA00022840"/>
    </source>
</evidence>
<evidence type="ECO:0000256" key="1">
    <source>
        <dbReference type="ARBA" id="ARBA00022741"/>
    </source>
</evidence>
<sequence length="386" mass="42090">QRLPRRTAAEPSVSAGGGGGARGRRRARPGGAVPAVRAAGRRQVHPGPRPAPPPPATPRLGLRPPQLRRAHPAGGLRAQRAGGGTGWAVPIGQCGALSCSHWPAGARRVAASRPALLGNADEAGPGRHDGGAPGGRRGGRVRVFTPPCLPPQLPSWKRSRRELLQCLERFLRALVTGEPLSVPPAAEQPGWERFLACCRRQGLLATGERQGRAGTPAATAGPLYLILDDNFYYQSMRYEVYQLARKYSLSFCQLFLDCPLECCLQRNRLRSHPVPDQTICLMARKIEMPDLKKNAWEQNSLILKSFDCTSEDEYVTGLMVGFSISCVFRNRRVEKLFIVFKHYVKSTSYGGFQKPVSYRPQAAVAGSSQPSFFAELISKLTTLTCC</sequence>
<name>A0A8C3JWV4_9CHAR</name>
<keyword evidence="1" id="KW-0547">Nucleotide-binding</keyword>
<reference evidence="4" key="2">
    <citation type="submission" date="2025-09" db="UniProtKB">
        <authorList>
            <consortium name="Ensembl"/>
        </authorList>
    </citation>
    <scope>IDENTIFICATION</scope>
</reference>
<keyword evidence="2" id="KW-0067">ATP-binding</keyword>
<dbReference type="PANTHER" id="PTHR20873">
    <property type="entry name" value="L-SERYL-TRNA(SEC) KINASE"/>
    <property type="match status" value="1"/>
</dbReference>
<dbReference type="Pfam" id="PF08433">
    <property type="entry name" value="KTI12"/>
    <property type="match status" value="1"/>
</dbReference>
<dbReference type="GO" id="GO:0016301">
    <property type="term" value="F:kinase activity"/>
    <property type="evidence" value="ECO:0007669"/>
    <property type="project" value="TreeGrafter"/>
</dbReference>
<dbReference type="InterPro" id="IPR052648">
    <property type="entry name" value="Ser-tRNA(Sec)_kinase"/>
</dbReference>
<evidence type="ECO:0000256" key="3">
    <source>
        <dbReference type="SAM" id="MobiDB-lite"/>
    </source>
</evidence>
<proteinExistence type="predicted"/>
<feature type="compositionally biased region" description="Pro residues" evidence="3">
    <location>
        <begin position="47"/>
        <end position="57"/>
    </location>
</feature>
<keyword evidence="5" id="KW-1185">Reference proteome</keyword>
<dbReference type="GO" id="GO:0000049">
    <property type="term" value="F:tRNA binding"/>
    <property type="evidence" value="ECO:0007669"/>
    <property type="project" value="TreeGrafter"/>
</dbReference>
<dbReference type="InterPro" id="IPR027417">
    <property type="entry name" value="P-loop_NTPase"/>
</dbReference>
<dbReference type="InterPro" id="IPR013641">
    <property type="entry name" value="KTI12/PSTK"/>
</dbReference>
<dbReference type="SUPFAM" id="SSF52540">
    <property type="entry name" value="P-loop containing nucleoside triphosphate hydrolases"/>
    <property type="match status" value="1"/>
</dbReference>
<accession>A0A8C3JWV4</accession>
<dbReference type="AlphaFoldDB" id="A0A8C3JWV4"/>
<feature type="compositionally biased region" description="Low complexity" evidence="3">
    <location>
        <begin position="29"/>
        <end position="38"/>
    </location>
</feature>
<dbReference type="PANTHER" id="PTHR20873:SF0">
    <property type="entry name" value="L-SERYL-TRNA(SEC) KINASE"/>
    <property type="match status" value="1"/>
</dbReference>
<reference evidence="4" key="1">
    <citation type="submission" date="2025-08" db="UniProtKB">
        <authorList>
            <consortium name="Ensembl"/>
        </authorList>
    </citation>
    <scope>IDENTIFICATION</scope>
</reference>
<protein>
    <submittedName>
        <fullName evidence="4">Phosphoseryl-tRNA kinase</fullName>
    </submittedName>
</protein>
<dbReference type="GO" id="GO:0005524">
    <property type="term" value="F:ATP binding"/>
    <property type="evidence" value="ECO:0007669"/>
    <property type="project" value="UniProtKB-KW"/>
</dbReference>
<dbReference type="Proteomes" id="UP000694419">
    <property type="component" value="Unplaced"/>
</dbReference>
<dbReference type="Gene3D" id="3.40.50.300">
    <property type="entry name" value="P-loop containing nucleotide triphosphate hydrolases"/>
    <property type="match status" value="1"/>
</dbReference>
<feature type="region of interest" description="Disordered" evidence="3">
    <location>
        <begin position="1"/>
        <end position="81"/>
    </location>
</feature>